<dbReference type="EMBL" id="KI913119">
    <property type="protein sequence ID" value="ETV84022.1"/>
    <property type="molecule type" value="Genomic_DNA"/>
</dbReference>
<reference evidence="1" key="1">
    <citation type="submission" date="2013-12" db="EMBL/GenBank/DDBJ databases">
        <title>The Genome Sequence of Aphanomyces astaci APO3.</title>
        <authorList>
            <consortium name="The Broad Institute Genomics Platform"/>
            <person name="Russ C."/>
            <person name="Tyler B."/>
            <person name="van West P."/>
            <person name="Dieguez-Uribeondo J."/>
            <person name="Young S.K."/>
            <person name="Zeng Q."/>
            <person name="Gargeya S."/>
            <person name="Fitzgerald M."/>
            <person name="Abouelleil A."/>
            <person name="Alvarado L."/>
            <person name="Chapman S.B."/>
            <person name="Gainer-Dewar J."/>
            <person name="Goldberg J."/>
            <person name="Griggs A."/>
            <person name="Gujja S."/>
            <person name="Hansen M."/>
            <person name="Howarth C."/>
            <person name="Imamovic A."/>
            <person name="Ireland A."/>
            <person name="Larimer J."/>
            <person name="McCowan C."/>
            <person name="Murphy C."/>
            <person name="Pearson M."/>
            <person name="Poon T.W."/>
            <person name="Priest M."/>
            <person name="Roberts A."/>
            <person name="Saif S."/>
            <person name="Shea T."/>
            <person name="Sykes S."/>
            <person name="Wortman J."/>
            <person name="Nusbaum C."/>
            <person name="Birren B."/>
        </authorList>
    </citation>
    <scope>NUCLEOTIDE SEQUENCE [LARGE SCALE GENOMIC DNA]</scope>
    <source>
        <strain evidence="1">APO3</strain>
    </source>
</reference>
<dbReference type="GeneID" id="20805377"/>
<name>W4GWG4_APHAT</name>
<dbReference type="AlphaFoldDB" id="W4GWG4"/>
<dbReference type="RefSeq" id="XP_009825714.1">
    <property type="nucleotide sequence ID" value="XM_009827412.1"/>
</dbReference>
<proteinExistence type="predicted"/>
<evidence type="ECO:0000313" key="1">
    <source>
        <dbReference type="EMBL" id="ETV84022.1"/>
    </source>
</evidence>
<accession>W4GWG4</accession>
<organism evidence="1">
    <name type="scientific">Aphanomyces astaci</name>
    <name type="common">Crayfish plague agent</name>
    <dbReference type="NCBI Taxonomy" id="112090"/>
    <lineage>
        <taxon>Eukaryota</taxon>
        <taxon>Sar</taxon>
        <taxon>Stramenopiles</taxon>
        <taxon>Oomycota</taxon>
        <taxon>Saprolegniomycetes</taxon>
        <taxon>Saprolegniales</taxon>
        <taxon>Verrucalvaceae</taxon>
        <taxon>Aphanomyces</taxon>
    </lineage>
</organism>
<dbReference type="VEuPathDB" id="FungiDB:H257_03381"/>
<protein>
    <submittedName>
        <fullName evidence="1">Uncharacterized protein</fullName>
    </submittedName>
</protein>
<sequence length="101" mass="10984">MRWTSVSIDVVATASEVVRSHELQEHYAIAREGLSCPCAFVVVHQGSVTMPLTLAGASGDLDAPIKWRISDKTEPRKDSKSVVVAEKSVDACSWSLILDDK</sequence>
<gene>
    <name evidence="1" type="ORF">H257_03381</name>
</gene>